<dbReference type="EnsemblMetazoa" id="GAUT038646-RA">
    <property type="protein sequence ID" value="GAUT038646-PA"/>
    <property type="gene ID" value="GAUT038646"/>
</dbReference>
<reference evidence="3" key="1">
    <citation type="submission" date="2020-05" db="UniProtKB">
        <authorList>
            <consortium name="EnsemblMetazoa"/>
        </authorList>
    </citation>
    <scope>IDENTIFICATION</scope>
    <source>
        <strain evidence="3">TTRI</strain>
    </source>
</reference>
<dbReference type="VEuPathDB" id="VectorBase:GAUT038646"/>
<accession>A0A1A9VIL6</accession>
<sequence>MTMTMTMAMAMVMTLELLEVFHGVLKTVTARTSSSGFSCGVFNTAPVQPWKNSRKMRSLRQFLGKEKKPPPPPPTTTTTTTTTTTLQTNTFNKQHIIHRRLSWNERVFLNRFLSA</sequence>
<evidence type="ECO:0000256" key="2">
    <source>
        <dbReference type="SAM" id="SignalP"/>
    </source>
</evidence>
<feature type="region of interest" description="Disordered" evidence="1">
    <location>
        <begin position="63"/>
        <end position="83"/>
    </location>
</feature>
<keyword evidence="2" id="KW-0732">Signal</keyword>
<evidence type="ECO:0000313" key="4">
    <source>
        <dbReference type="Proteomes" id="UP000078200"/>
    </source>
</evidence>
<evidence type="ECO:0000313" key="3">
    <source>
        <dbReference type="EnsemblMetazoa" id="GAUT038646-PA"/>
    </source>
</evidence>
<evidence type="ECO:0008006" key="5">
    <source>
        <dbReference type="Google" id="ProtNLM"/>
    </source>
</evidence>
<feature type="chain" id="PRO_5008399412" description="Secreted protein" evidence="2">
    <location>
        <begin position="24"/>
        <end position="115"/>
    </location>
</feature>
<evidence type="ECO:0000256" key="1">
    <source>
        <dbReference type="SAM" id="MobiDB-lite"/>
    </source>
</evidence>
<dbReference type="AlphaFoldDB" id="A0A1A9VIL6"/>
<dbReference type="Proteomes" id="UP000078200">
    <property type="component" value="Unassembled WGS sequence"/>
</dbReference>
<protein>
    <recommendedName>
        <fullName evidence="5">Secreted protein</fullName>
    </recommendedName>
</protein>
<proteinExistence type="predicted"/>
<feature type="signal peptide" evidence="2">
    <location>
        <begin position="1"/>
        <end position="23"/>
    </location>
</feature>
<keyword evidence="4" id="KW-1185">Reference proteome</keyword>
<organism evidence="3 4">
    <name type="scientific">Glossina austeni</name>
    <name type="common">Savannah tsetse fly</name>
    <dbReference type="NCBI Taxonomy" id="7395"/>
    <lineage>
        <taxon>Eukaryota</taxon>
        <taxon>Metazoa</taxon>
        <taxon>Ecdysozoa</taxon>
        <taxon>Arthropoda</taxon>
        <taxon>Hexapoda</taxon>
        <taxon>Insecta</taxon>
        <taxon>Pterygota</taxon>
        <taxon>Neoptera</taxon>
        <taxon>Endopterygota</taxon>
        <taxon>Diptera</taxon>
        <taxon>Brachycera</taxon>
        <taxon>Muscomorpha</taxon>
        <taxon>Hippoboscoidea</taxon>
        <taxon>Glossinidae</taxon>
        <taxon>Glossina</taxon>
    </lineage>
</organism>
<name>A0A1A9VIL6_GLOAU</name>